<dbReference type="CDD" id="cd02523">
    <property type="entry name" value="PC_cytidylyltransferase"/>
    <property type="match status" value="1"/>
</dbReference>
<accession>A0A3D8J283</accession>
<organism evidence="4 5">
    <name type="scientific">Helicobacter aurati</name>
    <dbReference type="NCBI Taxonomy" id="137778"/>
    <lineage>
        <taxon>Bacteria</taxon>
        <taxon>Pseudomonadati</taxon>
        <taxon>Campylobacterota</taxon>
        <taxon>Epsilonproteobacteria</taxon>
        <taxon>Campylobacterales</taxon>
        <taxon>Helicobacteraceae</taxon>
        <taxon>Helicobacter</taxon>
    </lineage>
</organism>
<keyword evidence="5" id="KW-1185">Reference proteome</keyword>
<dbReference type="SUPFAM" id="SSF53448">
    <property type="entry name" value="Nucleotide-diphospho-sugar transferases"/>
    <property type="match status" value="1"/>
</dbReference>
<sequence length="256" mass="29883">MKAIILAAGFGSRLMPLTKDKPKCMVEYQGKKLIDYQIEALYQANIKDIAIVGGYKFAILQHYLQQKYDLLQTFYQNPQFDSTNMVATLFCAKQWLFECAQQQHDVIVSYSDIVYFSDTVNKLVAADKELCVVIDKDWHKLWSKRFDNPLSDAETLKLQDDKIIEIGKKPQHSTEIEGQYIGLFKISWNFLKNMVDYYENLDKQRIYDGKDYANMYMTSFLQLLIDTFHNVYGVNIYGNWCEIDSCNDLNINIKSD</sequence>
<dbReference type="PANTHER" id="PTHR43584">
    <property type="entry name" value="NUCLEOTIDYL TRANSFERASE"/>
    <property type="match status" value="1"/>
</dbReference>
<keyword evidence="1 4" id="KW-0808">Transferase</keyword>
<dbReference type="Gene3D" id="3.90.550.10">
    <property type="entry name" value="Spore Coat Polysaccharide Biosynthesis Protein SpsA, Chain A"/>
    <property type="match status" value="1"/>
</dbReference>
<dbReference type="Proteomes" id="UP000256424">
    <property type="component" value="Unassembled WGS sequence"/>
</dbReference>
<dbReference type="InterPro" id="IPR050065">
    <property type="entry name" value="GlmU-like"/>
</dbReference>
<dbReference type="RefSeq" id="WP_104762227.1">
    <property type="nucleotide sequence ID" value="NZ_FZPM01000002.1"/>
</dbReference>
<proteinExistence type="predicted"/>
<evidence type="ECO:0000259" key="3">
    <source>
        <dbReference type="Pfam" id="PF00483"/>
    </source>
</evidence>
<dbReference type="EMBL" id="NXLW01000013">
    <property type="protein sequence ID" value="RDU71255.1"/>
    <property type="molecule type" value="Genomic_DNA"/>
</dbReference>
<keyword evidence="2 4" id="KW-0548">Nucleotidyltransferase</keyword>
<evidence type="ECO:0000256" key="1">
    <source>
        <dbReference type="ARBA" id="ARBA00022679"/>
    </source>
</evidence>
<comment type="caution">
    <text evidence="4">The sequence shown here is derived from an EMBL/GenBank/DDBJ whole genome shotgun (WGS) entry which is preliminary data.</text>
</comment>
<dbReference type="PANTHER" id="PTHR43584:SF8">
    <property type="entry name" value="N-ACETYLMURAMATE ALPHA-1-PHOSPHATE URIDYLYLTRANSFERASE"/>
    <property type="match status" value="1"/>
</dbReference>
<dbReference type="InterPro" id="IPR005835">
    <property type="entry name" value="NTP_transferase_dom"/>
</dbReference>
<name>A0A3D8J283_9HELI</name>
<feature type="domain" description="Nucleotidyl transferase" evidence="3">
    <location>
        <begin position="2"/>
        <end position="198"/>
    </location>
</feature>
<gene>
    <name evidence="4" type="ORF">CQA66_06850</name>
</gene>
<protein>
    <submittedName>
        <fullName evidence="4">Phosphocholine cytidylyltransferase family protein</fullName>
    </submittedName>
</protein>
<dbReference type="InterPro" id="IPR029044">
    <property type="entry name" value="Nucleotide-diphossugar_trans"/>
</dbReference>
<dbReference type="Pfam" id="PF00483">
    <property type="entry name" value="NTP_transferase"/>
    <property type="match status" value="1"/>
</dbReference>
<dbReference type="AlphaFoldDB" id="A0A3D8J283"/>
<evidence type="ECO:0000313" key="4">
    <source>
        <dbReference type="EMBL" id="RDU71255.1"/>
    </source>
</evidence>
<reference evidence="4 5" key="1">
    <citation type="submission" date="2018-04" db="EMBL/GenBank/DDBJ databases">
        <title>Novel Campyloabacter and Helicobacter Species and Strains.</title>
        <authorList>
            <person name="Mannion A.J."/>
            <person name="Shen Z."/>
            <person name="Fox J.G."/>
        </authorList>
    </citation>
    <scope>NUCLEOTIDE SEQUENCE [LARGE SCALE GENOMIC DNA]</scope>
    <source>
        <strain evidence="4 5">MIT 97-5075</strain>
    </source>
</reference>
<evidence type="ECO:0000313" key="5">
    <source>
        <dbReference type="Proteomes" id="UP000256424"/>
    </source>
</evidence>
<dbReference type="GO" id="GO:0016779">
    <property type="term" value="F:nucleotidyltransferase activity"/>
    <property type="evidence" value="ECO:0007669"/>
    <property type="project" value="UniProtKB-KW"/>
</dbReference>
<dbReference type="OrthoDB" id="9788272at2"/>
<evidence type="ECO:0000256" key="2">
    <source>
        <dbReference type="ARBA" id="ARBA00022695"/>
    </source>
</evidence>